<proteinExistence type="inferred from homology"/>
<dbReference type="SUPFAM" id="SSF54984">
    <property type="entry name" value="eEF-1beta-like"/>
    <property type="match status" value="1"/>
</dbReference>
<protein>
    <recommendedName>
        <fullName evidence="5">Translation elongation factor EF1B beta/delta subunit guanine nucleotide exchange domain-containing protein</fullName>
    </recommendedName>
</protein>
<dbReference type="PANTHER" id="PTHR11595">
    <property type="entry name" value="EF-HAND AND COILED-COIL DOMAIN-CONTAINING FAMILY MEMBER"/>
    <property type="match status" value="1"/>
</dbReference>
<dbReference type="Gene3D" id="3.30.70.60">
    <property type="match status" value="1"/>
</dbReference>
<dbReference type="Pfam" id="PF00736">
    <property type="entry name" value="EF1_GNE"/>
    <property type="match status" value="1"/>
</dbReference>
<evidence type="ECO:0000313" key="6">
    <source>
        <dbReference type="EMBL" id="KAK8890010.1"/>
    </source>
</evidence>
<evidence type="ECO:0000256" key="1">
    <source>
        <dbReference type="ARBA" id="ARBA00007411"/>
    </source>
</evidence>
<gene>
    <name evidence="6" type="ORF">M9Y10_034769</name>
</gene>
<keyword evidence="7" id="KW-1185">Reference proteome</keyword>
<organism evidence="6 7">
    <name type="scientific">Tritrichomonas musculus</name>
    <dbReference type="NCBI Taxonomy" id="1915356"/>
    <lineage>
        <taxon>Eukaryota</taxon>
        <taxon>Metamonada</taxon>
        <taxon>Parabasalia</taxon>
        <taxon>Tritrichomonadida</taxon>
        <taxon>Tritrichomonadidae</taxon>
        <taxon>Tritrichomonas</taxon>
    </lineage>
</organism>
<evidence type="ECO:0000256" key="3">
    <source>
        <dbReference type="ARBA" id="ARBA00022917"/>
    </source>
</evidence>
<feature type="domain" description="Translation elongation factor EF1B beta/delta subunit guanine nucleotide exchange" evidence="5">
    <location>
        <begin position="38"/>
        <end position="123"/>
    </location>
</feature>
<name>A0ABR2KFW1_9EUKA</name>
<accession>A0ABR2KFW1</accession>
<dbReference type="InterPro" id="IPR049720">
    <property type="entry name" value="EF1B_bsu/dsu"/>
</dbReference>
<feature type="compositionally biased region" description="Basic and acidic residues" evidence="4">
    <location>
        <begin position="14"/>
        <end position="24"/>
    </location>
</feature>
<dbReference type="CDD" id="cd00292">
    <property type="entry name" value="EF1B"/>
    <property type="match status" value="1"/>
</dbReference>
<keyword evidence="3" id="KW-0648">Protein biosynthesis</keyword>
<feature type="compositionally biased region" description="Acidic residues" evidence="4">
    <location>
        <begin position="1"/>
        <end position="13"/>
    </location>
</feature>
<dbReference type="InterPro" id="IPR014717">
    <property type="entry name" value="Transl_elong_EF1B/ribsomal_bS6"/>
</dbReference>
<evidence type="ECO:0000259" key="5">
    <source>
        <dbReference type="SMART" id="SM00888"/>
    </source>
</evidence>
<reference evidence="6 7" key="1">
    <citation type="submission" date="2024-04" db="EMBL/GenBank/DDBJ databases">
        <title>Tritrichomonas musculus Genome.</title>
        <authorList>
            <person name="Alves-Ferreira E."/>
            <person name="Grigg M."/>
            <person name="Lorenzi H."/>
            <person name="Galac M."/>
        </authorList>
    </citation>
    <scope>NUCLEOTIDE SEQUENCE [LARGE SCALE GENOMIC DNA]</scope>
    <source>
        <strain evidence="6 7">EAF2021</strain>
    </source>
</reference>
<dbReference type="EMBL" id="JAPFFF010000005">
    <property type="protein sequence ID" value="KAK8890010.1"/>
    <property type="molecule type" value="Genomic_DNA"/>
</dbReference>
<evidence type="ECO:0000313" key="7">
    <source>
        <dbReference type="Proteomes" id="UP001470230"/>
    </source>
</evidence>
<dbReference type="Proteomes" id="UP001470230">
    <property type="component" value="Unassembled WGS sequence"/>
</dbReference>
<dbReference type="SMART" id="SM00888">
    <property type="entry name" value="EF1_GNE"/>
    <property type="match status" value="1"/>
</dbReference>
<keyword evidence="2" id="KW-0251">Elongation factor</keyword>
<comment type="caution">
    <text evidence="6">The sequence shown here is derived from an EMBL/GenBank/DDBJ whole genome shotgun (WGS) entry which is preliminary data.</text>
</comment>
<dbReference type="InterPro" id="IPR036219">
    <property type="entry name" value="eEF-1beta-like_sf"/>
</dbReference>
<evidence type="ECO:0000256" key="2">
    <source>
        <dbReference type="ARBA" id="ARBA00022768"/>
    </source>
</evidence>
<comment type="similarity">
    <text evidence="1">Belongs to the EF-1-beta/EF-1-delta family.</text>
</comment>
<evidence type="ECO:0000256" key="4">
    <source>
        <dbReference type="SAM" id="MobiDB-lite"/>
    </source>
</evidence>
<feature type="region of interest" description="Disordered" evidence="4">
    <location>
        <begin position="1"/>
        <end position="24"/>
    </location>
</feature>
<sequence>MAEEVDPFAEPTEEEKAALEATEKAAAEKKKKAKAVGKSTLVLGVNPADTEIDLDKLEAKIREIKVEGLLWGKSQRQEKCFGLYQLQIGAVVTDDVSVDDLQEEIEGWEDEVASTEIIAFQKI</sequence>
<dbReference type="InterPro" id="IPR014038">
    <property type="entry name" value="EF1B_bsu/dsu_GNE"/>
</dbReference>
<dbReference type="PANTHER" id="PTHR11595:SF21">
    <property type="entry name" value="ELONGATION FACTOR 1-BETA"/>
    <property type="match status" value="1"/>
</dbReference>